<feature type="region of interest" description="Disordered" evidence="1">
    <location>
        <begin position="25"/>
        <end position="70"/>
    </location>
</feature>
<organism evidence="2">
    <name type="scientific">Fagus sylvatica</name>
    <name type="common">Beechnut</name>
    <dbReference type="NCBI Taxonomy" id="28930"/>
    <lineage>
        <taxon>Eukaryota</taxon>
        <taxon>Viridiplantae</taxon>
        <taxon>Streptophyta</taxon>
        <taxon>Embryophyta</taxon>
        <taxon>Tracheophyta</taxon>
        <taxon>Spermatophyta</taxon>
        <taxon>Magnoliopsida</taxon>
        <taxon>eudicotyledons</taxon>
        <taxon>Gunneridae</taxon>
        <taxon>Pentapetalae</taxon>
        <taxon>rosids</taxon>
        <taxon>fabids</taxon>
        <taxon>Fagales</taxon>
        <taxon>Fagaceae</taxon>
        <taxon>Fagus</taxon>
    </lineage>
</organism>
<name>A0A2N9FKC9_FAGSY</name>
<feature type="region of interest" description="Disordered" evidence="1">
    <location>
        <begin position="84"/>
        <end position="149"/>
    </location>
</feature>
<feature type="compositionally biased region" description="Basic and acidic residues" evidence="1">
    <location>
        <begin position="174"/>
        <end position="184"/>
    </location>
</feature>
<accession>A0A2N9FKC9</accession>
<feature type="compositionally biased region" description="Basic and acidic residues" evidence="1">
    <location>
        <begin position="105"/>
        <end position="139"/>
    </location>
</feature>
<gene>
    <name evidence="2" type="ORF">FSB_LOCUS15614</name>
</gene>
<sequence length="370" mass="41522">MVGVNPDEARQRRLPLWMLGVAAADQERKSDDVDKNNHHTDEGLVPQACHSKANIMTKAPGKGVRLQEKDTSGVNSHLLVKCETKRKRKASQQDANSDGIITETVTEKKKDNGVGRKVREPTARKRQKAKDSELGRGEDFDIQPPNDDDVELTMDDLMTIAEEYVKAEKNKELQVSNRECKSERPVSVSTMVSSSNDSGGLLDAPNNSQSSPAQEVAATYSSTVNFASEEIAITDRKTGDPAQDMLDLFLGPLLKKPLKEENRSLIKDMEYMYEFERQRQNNVVREEIEPGLMKKKSSLKDKVAMFLEDGDREIAPEVKKSMSWKTLREDISELINCGDEFDHEILSKNSFADKVEINLNVFGSSMEDQV</sequence>
<dbReference type="PANTHER" id="PTHR36756:SF1">
    <property type="entry name" value="EXPRESSED PROTEIN"/>
    <property type="match status" value="1"/>
</dbReference>
<dbReference type="EMBL" id="OIVN01000942">
    <property type="protein sequence ID" value="SPC87732.1"/>
    <property type="molecule type" value="Genomic_DNA"/>
</dbReference>
<dbReference type="PANTHER" id="PTHR36756">
    <property type="entry name" value="EXPRESSED PROTEIN"/>
    <property type="match status" value="1"/>
</dbReference>
<feature type="compositionally biased region" description="Low complexity" evidence="1">
    <location>
        <begin position="186"/>
        <end position="198"/>
    </location>
</feature>
<proteinExistence type="predicted"/>
<protein>
    <submittedName>
        <fullName evidence="2">Uncharacterized protein</fullName>
    </submittedName>
</protein>
<evidence type="ECO:0000256" key="1">
    <source>
        <dbReference type="SAM" id="MobiDB-lite"/>
    </source>
</evidence>
<reference evidence="2" key="1">
    <citation type="submission" date="2018-02" db="EMBL/GenBank/DDBJ databases">
        <authorList>
            <person name="Cohen D.B."/>
            <person name="Kent A.D."/>
        </authorList>
    </citation>
    <scope>NUCLEOTIDE SEQUENCE</scope>
</reference>
<dbReference type="AlphaFoldDB" id="A0A2N9FKC9"/>
<evidence type="ECO:0000313" key="2">
    <source>
        <dbReference type="EMBL" id="SPC87732.1"/>
    </source>
</evidence>
<feature type="region of interest" description="Disordered" evidence="1">
    <location>
        <begin position="174"/>
        <end position="216"/>
    </location>
</feature>
<feature type="compositionally biased region" description="Polar residues" evidence="1">
    <location>
        <begin position="205"/>
        <end position="216"/>
    </location>
</feature>
<feature type="compositionally biased region" description="Basic and acidic residues" evidence="1">
    <location>
        <begin position="25"/>
        <end position="42"/>
    </location>
</feature>